<dbReference type="PANTHER" id="PTHR46058">
    <property type="entry name" value="PROTEIN BREVIS RADIX-LIKE 1"/>
    <property type="match status" value="1"/>
</dbReference>
<dbReference type="GO" id="GO:0005634">
    <property type="term" value="C:nucleus"/>
    <property type="evidence" value="ECO:0007669"/>
    <property type="project" value="UniProtKB-SubCell"/>
</dbReference>
<dbReference type="PANTHER" id="PTHR46058:SF40">
    <property type="entry name" value="BRX DOMAIN-CONTAINING PROTEIN"/>
    <property type="match status" value="1"/>
</dbReference>
<organism evidence="6">
    <name type="scientific">Vitis vinifera</name>
    <name type="common">Grape</name>
    <dbReference type="NCBI Taxonomy" id="29760"/>
    <lineage>
        <taxon>Eukaryota</taxon>
        <taxon>Viridiplantae</taxon>
        <taxon>Streptophyta</taxon>
        <taxon>Embryophyta</taxon>
        <taxon>Tracheophyta</taxon>
        <taxon>Spermatophyta</taxon>
        <taxon>Magnoliopsida</taxon>
        <taxon>eudicotyledons</taxon>
        <taxon>Gunneridae</taxon>
        <taxon>Pentapetalae</taxon>
        <taxon>rosids</taxon>
        <taxon>Vitales</taxon>
        <taxon>Vitaceae</taxon>
        <taxon>Viteae</taxon>
        <taxon>Vitis</taxon>
    </lineage>
</organism>
<dbReference type="ExpressionAtlas" id="A5BGE9">
    <property type="expression patterns" value="baseline and differential"/>
</dbReference>
<dbReference type="Pfam" id="PF08381">
    <property type="entry name" value="BRX"/>
    <property type="match status" value="1"/>
</dbReference>
<dbReference type="InterPro" id="IPR044532">
    <property type="entry name" value="BRX-like"/>
</dbReference>
<dbReference type="InterPro" id="IPR013591">
    <property type="entry name" value="Brevis_radix_dom"/>
</dbReference>
<dbReference type="PROSITE" id="PS51514">
    <property type="entry name" value="BRX"/>
    <property type="match status" value="1"/>
</dbReference>
<dbReference type="Gene3D" id="2.40.50.40">
    <property type="match status" value="1"/>
</dbReference>
<comment type="similarity">
    <text evidence="2">Belongs to the BRX family.</text>
</comment>
<dbReference type="OrthoDB" id="5981550at2759"/>
<evidence type="ECO:0000256" key="3">
    <source>
        <dbReference type="ARBA" id="ARBA00023242"/>
    </source>
</evidence>
<feature type="domain" description="BRX" evidence="5">
    <location>
        <begin position="165"/>
        <end position="220"/>
    </location>
</feature>
<feature type="region of interest" description="Disordered" evidence="4">
    <location>
        <begin position="1"/>
        <end position="36"/>
    </location>
</feature>
<dbReference type="Pfam" id="PF16627">
    <property type="entry name" value="BRX_assoc"/>
    <property type="match status" value="1"/>
</dbReference>
<evidence type="ECO:0000256" key="4">
    <source>
        <dbReference type="SAM" id="MobiDB-lite"/>
    </source>
</evidence>
<gene>
    <name evidence="6" type="ORF">VITISV_032628</name>
</gene>
<evidence type="ECO:0000256" key="2">
    <source>
        <dbReference type="ARBA" id="ARBA00009057"/>
    </source>
</evidence>
<dbReference type="EMBL" id="AM458631">
    <property type="protein sequence ID" value="CAN81114.1"/>
    <property type="molecule type" value="Genomic_DNA"/>
</dbReference>
<protein>
    <recommendedName>
        <fullName evidence="5">BRX domain-containing protein</fullName>
    </recommendedName>
</protein>
<accession>A5BGE9</accession>
<evidence type="ECO:0000313" key="6">
    <source>
        <dbReference type="EMBL" id="CAN81114.1"/>
    </source>
</evidence>
<dbReference type="AlphaFoldDB" id="A5BGE9"/>
<reference evidence="6" key="1">
    <citation type="journal article" date="2007" name="PLoS ONE">
        <title>The first genome sequence of an elite grapevine cultivar (Pinot noir Vitis vinifera L.): coping with a highly heterozygous genome.</title>
        <authorList>
            <person name="Velasco R."/>
            <person name="Zharkikh A."/>
            <person name="Troggio M."/>
            <person name="Cartwright D.A."/>
            <person name="Cestaro A."/>
            <person name="Pruss D."/>
            <person name="Pindo M."/>
            <person name="FitzGerald L.M."/>
            <person name="Vezzulli S."/>
            <person name="Reid J."/>
            <person name="Malacarne G."/>
            <person name="Iliev D."/>
            <person name="Coppola G."/>
            <person name="Wardell B."/>
            <person name="Micheletti D."/>
            <person name="Macalma T."/>
            <person name="Facci M."/>
            <person name="Mitchell J.T."/>
            <person name="Perazzolli M."/>
            <person name="Eldredge G."/>
            <person name="Gatto P."/>
            <person name="Oyzerski R."/>
            <person name="Moretto M."/>
            <person name="Gutin N."/>
            <person name="Stefanini M."/>
            <person name="Chen Y."/>
            <person name="Segala C."/>
            <person name="Davenport C."/>
            <person name="Dematte L."/>
            <person name="Mraz A."/>
            <person name="Battilana J."/>
            <person name="Stormo K."/>
            <person name="Costa F."/>
            <person name="Tao Q."/>
            <person name="Si-Ammour A."/>
            <person name="Harkins T."/>
            <person name="Lackey A."/>
            <person name="Perbost C."/>
            <person name="Taillon B."/>
            <person name="Stella A."/>
            <person name="Solovyev V."/>
            <person name="Fawcett J.A."/>
            <person name="Sterck L."/>
            <person name="Vandepoele K."/>
            <person name="Grando S.M."/>
            <person name="Toppo S."/>
            <person name="Moser C."/>
            <person name="Lanchbury J."/>
            <person name="Bogden R."/>
            <person name="Skolnick M."/>
            <person name="Sgaramella V."/>
            <person name="Bhatnagar S.K."/>
            <person name="Fontana P."/>
            <person name="Gutin A."/>
            <person name="Van de Peer Y."/>
            <person name="Salamini F."/>
            <person name="Viola R."/>
        </authorList>
    </citation>
    <scope>NUCLEOTIDE SEQUENCE</scope>
</reference>
<sequence length="290" mass="33069">MEEVTKGKVNSMGKRKQHSKRRKRTGLHPSKASREKEVKNILAERVTRRQGVPPVIEYLVQWKGLPKRPLKDMAERLPVGAVRNSKSPPFSSISPTPLSDVSTVATEQICGPITFHESDSMGSNCVVISNGSSTSSNHSSYARVGHSEAIIRNKNKTDAEPYQGVEWVEQDEPGVYITLVSLPGGVKDLKRVRFSRKRFSEKQAEQWWAANRVRVYQQYNVPLVDKSCESCFAVEYHRHIFFLIVPLLNPRFLHIYKIRLFTMSDCKFFGTVALRFSGTRNRKSFIDQDL</sequence>
<dbReference type="SUPFAM" id="SSF54160">
    <property type="entry name" value="Chromo domain-like"/>
    <property type="match status" value="1"/>
</dbReference>
<comment type="subcellular location">
    <subcellularLocation>
        <location evidence="1">Nucleus</location>
    </subcellularLocation>
</comment>
<name>A5BGE9_VITVI</name>
<dbReference type="InterPro" id="IPR016197">
    <property type="entry name" value="Chromo-like_dom_sf"/>
</dbReference>
<keyword evidence="3" id="KW-0539">Nucleus</keyword>
<feature type="compositionally biased region" description="Basic residues" evidence="4">
    <location>
        <begin position="13"/>
        <end position="26"/>
    </location>
</feature>
<evidence type="ECO:0000256" key="1">
    <source>
        <dbReference type="ARBA" id="ARBA00004123"/>
    </source>
</evidence>
<proteinExistence type="inferred from homology"/>
<evidence type="ECO:0000259" key="5">
    <source>
        <dbReference type="PROSITE" id="PS51514"/>
    </source>
</evidence>